<sequence length="445" mass="50083">MRWLPAVPEHWNEQRAKTFFREVDERSKTGQEELLSVSHLTGVTPRSQKKVTMFKAASYVGSKMCHPGDIVINTLWAWMAALGASKHIGIVSPAYGVYRPHHPDSFNPAYLDYLLRTRAYVAEYIGRSTGIRASRLRLYPNQFLDITLIQPPRPEQDQIVAYLRAQDAHIARYIKAKRNLINLLTEQKLRIIDHAVTRGLDASVALKPSGIEWLGDVPEHWEVKPLKRWVQLNASTLGEKTNPDFEFRYVDIGSVQTGRLVKELERIRFESAPSRARRVLRRGDTIISTVRTYLKAIWYVSEDADELIASTGFAVLTPGKSVEPEYLGYVIQSSAFVNRVAANSIGIAYPAIAETVLGRFHVALPPTVDEQQAIVAHIKTESKPLDEAIARADEEIKLIREYRDRLIADVVTGQVDVRGWQPGPNDVVADEELAALSADQEDVAE</sequence>
<keyword evidence="2" id="KW-0238">DNA-binding</keyword>
<dbReference type="InterPro" id="IPR044946">
    <property type="entry name" value="Restrct_endonuc_typeI_TRD_sf"/>
</dbReference>
<keyword evidence="3" id="KW-0255">Endonuclease</keyword>
<dbReference type="CDD" id="cd16961">
    <property type="entry name" value="RMtype1_S_TRD-CR_like"/>
    <property type="match status" value="2"/>
</dbReference>
<dbReference type="InterPro" id="IPR051212">
    <property type="entry name" value="Type-I_RE_S_subunit"/>
</dbReference>
<dbReference type="AlphaFoldDB" id="A0AB39CMQ3"/>
<dbReference type="PANTHER" id="PTHR43140">
    <property type="entry name" value="TYPE-1 RESTRICTION ENZYME ECOKI SPECIFICITY PROTEIN"/>
    <property type="match status" value="1"/>
</dbReference>
<proteinExistence type="predicted"/>
<keyword evidence="3" id="KW-0378">Hydrolase</keyword>
<dbReference type="Gene3D" id="3.90.220.20">
    <property type="entry name" value="DNA methylase specificity domains"/>
    <property type="match status" value="2"/>
</dbReference>
<organism evidence="3">
    <name type="scientific">Castellaniella ginsengisoli</name>
    <dbReference type="NCBI Taxonomy" id="546114"/>
    <lineage>
        <taxon>Bacteria</taxon>
        <taxon>Pseudomonadati</taxon>
        <taxon>Pseudomonadota</taxon>
        <taxon>Betaproteobacteria</taxon>
        <taxon>Burkholderiales</taxon>
        <taxon>Alcaligenaceae</taxon>
        <taxon>Castellaniella</taxon>
    </lineage>
</organism>
<accession>A0AB39CMQ3</accession>
<keyword evidence="3" id="KW-0540">Nuclease</keyword>
<evidence type="ECO:0000256" key="2">
    <source>
        <dbReference type="ARBA" id="ARBA00023125"/>
    </source>
</evidence>
<gene>
    <name evidence="3" type="ORF">ABRY99_06550</name>
</gene>
<dbReference type="GO" id="GO:0003677">
    <property type="term" value="F:DNA binding"/>
    <property type="evidence" value="ECO:0007669"/>
    <property type="project" value="UniProtKB-KW"/>
</dbReference>
<dbReference type="PANTHER" id="PTHR43140:SF1">
    <property type="entry name" value="TYPE I RESTRICTION ENZYME ECOKI SPECIFICITY SUBUNIT"/>
    <property type="match status" value="1"/>
</dbReference>
<keyword evidence="1" id="KW-0680">Restriction system</keyword>
<dbReference type="GO" id="GO:0009307">
    <property type="term" value="P:DNA restriction-modification system"/>
    <property type="evidence" value="ECO:0007669"/>
    <property type="project" value="UniProtKB-KW"/>
</dbReference>
<dbReference type="GO" id="GO:0004519">
    <property type="term" value="F:endonuclease activity"/>
    <property type="evidence" value="ECO:0007669"/>
    <property type="project" value="UniProtKB-KW"/>
</dbReference>
<dbReference type="SUPFAM" id="SSF116734">
    <property type="entry name" value="DNA methylase specificity domain"/>
    <property type="match status" value="2"/>
</dbReference>
<evidence type="ECO:0000313" key="3">
    <source>
        <dbReference type="EMBL" id="XDJ43215.1"/>
    </source>
</evidence>
<dbReference type="EMBL" id="CP158252">
    <property type="protein sequence ID" value="XDJ43215.1"/>
    <property type="molecule type" value="Genomic_DNA"/>
</dbReference>
<reference evidence="3" key="1">
    <citation type="submission" date="2024-05" db="EMBL/GenBank/DDBJ databases">
        <authorList>
            <person name="Luo Y.-C."/>
            <person name="Nicholds J."/>
            <person name="Mortimer T."/>
            <person name="Maboni G."/>
        </authorList>
    </citation>
    <scope>NUCLEOTIDE SEQUENCE</scope>
    <source>
        <strain evidence="3">153920</strain>
    </source>
</reference>
<name>A0AB39CMQ3_9BURK</name>
<protein>
    <submittedName>
        <fullName evidence="3">Restriction endonuclease subunit S</fullName>
    </submittedName>
</protein>
<dbReference type="RefSeq" id="WP_368644027.1">
    <property type="nucleotide sequence ID" value="NZ_CP158252.1"/>
</dbReference>
<evidence type="ECO:0000256" key="1">
    <source>
        <dbReference type="ARBA" id="ARBA00022747"/>
    </source>
</evidence>
<dbReference type="REBASE" id="857591">
    <property type="entry name" value="S.Cgi20ORF6545P"/>
</dbReference>